<dbReference type="EMBL" id="JAQOSQ010000012">
    <property type="protein sequence ID" value="MDJ1184155.1"/>
    <property type="molecule type" value="Genomic_DNA"/>
</dbReference>
<sequence length="79" mass="8524">MPSTSLLLINRSHPLPLASSISSIPSQVNENRSTMVKSYHKQSYRQEKGQSGVLVSLQATQPRSAIAFSSVVGRSVSPI</sequence>
<gene>
    <name evidence="1" type="ORF">PMH09_13270</name>
</gene>
<comment type="caution">
    <text evidence="1">The sequence shown here is derived from an EMBL/GenBank/DDBJ whole genome shotgun (WGS) entry which is preliminary data.</text>
</comment>
<accession>A0ABT7BY86</accession>
<protein>
    <submittedName>
        <fullName evidence="1">Uncharacterized protein</fullName>
    </submittedName>
</protein>
<keyword evidence="2" id="KW-1185">Reference proteome</keyword>
<reference evidence="1 2" key="1">
    <citation type="submission" date="2023-01" db="EMBL/GenBank/DDBJ databases">
        <title>Novel diversity within Roseofilum (Cyanobacteria; Desertifilaceae) from marine benthic mats with descriptions of four novel species.</title>
        <authorList>
            <person name="Wang Y."/>
            <person name="Berthold D.E."/>
            <person name="Hu J."/>
            <person name="Lefler F.W."/>
            <person name="Laughinghouse H.D. IV."/>
        </authorList>
    </citation>
    <scope>NUCLEOTIDE SEQUENCE [LARGE SCALE GENOMIC DNA]</scope>
    <source>
        <strain evidence="1 2">BLCC-M143</strain>
    </source>
</reference>
<organism evidence="1 2">
    <name type="scientific">Roseofilum casamattae BLCC-M143</name>
    <dbReference type="NCBI Taxonomy" id="3022442"/>
    <lineage>
        <taxon>Bacteria</taxon>
        <taxon>Bacillati</taxon>
        <taxon>Cyanobacteriota</taxon>
        <taxon>Cyanophyceae</taxon>
        <taxon>Desertifilales</taxon>
        <taxon>Desertifilaceae</taxon>
        <taxon>Roseofilum</taxon>
        <taxon>Roseofilum casamattae</taxon>
    </lineage>
</organism>
<dbReference type="RefSeq" id="WP_283758808.1">
    <property type="nucleotide sequence ID" value="NZ_JAQOSQ010000012.1"/>
</dbReference>
<name>A0ABT7BY86_9CYAN</name>
<proteinExistence type="predicted"/>
<evidence type="ECO:0000313" key="1">
    <source>
        <dbReference type="EMBL" id="MDJ1184155.1"/>
    </source>
</evidence>
<evidence type="ECO:0000313" key="2">
    <source>
        <dbReference type="Proteomes" id="UP001232992"/>
    </source>
</evidence>
<dbReference type="Proteomes" id="UP001232992">
    <property type="component" value="Unassembled WGS sequence"/>
</dbReference>